<accession>A0A1I0R335</accession>
<keyword evidence="1" id="KW-0472">Membrane</keyword>
<evidence type="ECO:0000256" key="1">
    <source>
        <dbReference type="SAM" id="Phobius"/>
    </source>
</evidence>
<dbReference type="InterPro" id="IPR013087">
    <property type="entry name" value="Znf_C2H2_type"/>
</dbReference>
<dbReference type="EMBL" id="FOJA01000002">
    <property type="protein sequence ID" value="SEW34738.1"/>
    <property type="molecule type" value="Genomic_DNA"/>
</dbReference>
<organism evidence="3 4">
    <name type="scientific">Halobacterium jilantaiense</name>
    <dbReference type="NCBI Taxonomy" id="355548"/>
    <lineage>
        <taxon>Archaea</taxon>
        <taxon>Methanobacteriati</taxon>
        <taxon>Methanobacteriota</taxon>
        <taxon>Stenosarchaea group</taxon>
        <taxon>Halobacteria</taxon>
        <taxon>Halobacteriales</taxon>
        <taxon>Halobacteriaceae</taxon>
        <taxon>Halobacterium</taxon>
    </lineage>
</organism>
<evidence type="ECO:0000259" key="2">
    <source>
        <dbReference type="PROSITE" id="PS00028"/>
    </source>
</evidence>
<evidence type="ECO:0000313" key="4">
    <source>
        <dbReference type="Proteomes" id="UP000198518"/>
    </source>
</evidence>
<dbReference type="PROSITE" id="PS00028">
    <property type="entry name" value="ZINC_FINGER_C2H2_1"/>
    <property type="match status" value="1"/>
</dbReference>
<feature type="domain" description="C2H2-type" evidence="2">
    <location>
        <begin position="21"/>
        <end position="43"/>
    </location>
</feature>
<keyword evidence="1" id="KW-0812">Transmembrane</keyword>
<gene>
    <name evidence="3" type="ORF">SAMN04487945_3066</name>
</gene>
<feature type="transmembrane region" description="Helical" evidence="1">
    <location>
        <begin position="72"/>
        <end position="89"/>
    </location>
</feature>
<keyword evidence="1" id="KW-1133">Transmembrane helix</keyword>
<sequence>MKMSPRVKTSVPDTESPAHRCPYCSRPFPASERLALHKGLQHHEDIEDAEEDAFESAYLAEEDDLQTYRLKALAALILVYFGFLIVYALEI</sequence>
<reference evidence="3 4" key="1">
    <citation type="submission" date="2016-10" db="EMBL/GenBank/DDBJ databases">
        <authorList>
            <person name="de Groot N.N."/>
        </authorList>
    </citation>
    <scope>NUCLEOTIDE SEQUENCE [LARGE SCALE GENOMIC DNA]</scope>
    <source>
        <strain evidence="3 4">CGMCC 1.5337</strain>
    </source>
</reference>
<dbReference type="AlphaFoldDB" id="A0A1I0R335"/>
<keyword evidence="4" id="KW-1185">Reference proteome</keyword>
<proteinExistence type="predicted"/>
<protein>
    <recommendedName>
        <fullName evidence="2">C2H2-type domain-containing protein</fullName>
    </recommendedName>
</protein>
<dbReference type="Proteomes" id="UP000198518">
    <property type="component" value="Unassembled WGS sequence"/>
</dbReference>
<name>A0A1I0R335_9EURY</name>
<evidence type="ECO:0000313" key="3">
    <source>
        <dbReference type="EMBL" id="SEW34738.1"/>
    </source>
</evidence>